<dbReference type="Pfam" id="PF03253">
    <property type="entry name" value="UT"/>
    <property type="match status" value="1"/>
</dbReference>
<dbReference type="InterPro" id="IPR009003">
    <property type="entry name" value="Peptidase_S1_PA"/>
</dbReference>
<dbReference type="SMART" id="SM00020">
    <property type="entry name" value="Tryp_SPc"/>
    <property type="match status" value="1"/>
</dbReference>
<keyword evidence="8" id="KW-1133">Transmembrane helix</keyword>
<keyword evidence="12" id="KW-0378">Hydrolase</keyword>
<dbReference type="InterPro" id="IPR043504">
    <property type="entry name" value="Peptidase_S1_PA_chymotrypsin"/>
</dbReference>
<dbReference type="EC" id="3.4.21.10" evidence="4"/>
<dbReference type="InterPro" id="IPR004937">
    <property type="entry name" value="Urea_transporter"/>
</dbReference>
<evidence type="ECO:0000259" key="14">
    <source>
        <dbReference type="PROSITE" id="PS50240"/>
    </source>
</evidence>
<evidence type="ECO:0000256" key="11">
    <source>
        <dbReference type="ARBA" id="ARBA00033993"/>
    </source>
</evidence>
<proteinExistence type="inferred from homology"/>
<dbReference type="SUPFAM" id="SSF50494">
    <property type="entry name" value="Trypsin-like serine proteases"/>
    <property type="match status" value="1"/>
</dbReference>
<comment type="caution">
    <text evidence="15">The sequence shown here is derived from an EMBL/GenBank/DDBJ whole genome shotgun (WGS) entry which is preliminary data.</text>
</comment>
<organism evidence="15 16">
    <name type="scientific">Adineta ricciae</name>
    <name type="common">Rotifer</name>
    <dbReference type="NCBI Taxonomy" id="249248"/>
    <lineage>
        <taxon>Eukaryota</taxon>
        <taxon>Metazoa</taxon>
        <taxon>Spiralia</taxon>
        <taxon>Gnathifera</taxon>
        <taxon>Rotifera</taxon>
        <taxon>Eurotatoria</taxon>
        <taxon>Bdelloidea</taxon>
        <taxon>Adinetida</taxon>
        <taxon>Adinetidae</taxon>
        <taxon>Adineta</taxon>
    </lineage>
</organism>
<comment type="subcellular location">
    <subcellularLocation>
        <location evidence="2">Cell membrane</location>
        <topology evidence="2">Multi-pass membrane protein</topology>
    </subcellularLocation>
</comment>
<accession>A0A815N5H8</accession>
<keyword evidence="9" id="KW-0472">Membrane</keyword>
<feature type="region of interest" description="Disordered" evidence="13">
    <location>
        <begin position="1"/>
        <end position="45"/>
    </location>
</feature>
<dbReference type="PROSITE" id="PS00135">
    <property type="entry name" value="TRYPSIN_SER"/>
    <property type="match status" value="1"/>
</dbReference>
<feature type="compositionally biased region" description="Low complexity" evidence="13">
    <location>
        <begin position="7"/>
        <end position="26"/>
    </location>
</feature>
<evidence type="ECO:0000256" key="1">
    <source>
        <dbReference type="ARBA" id="ARBA00001656"/>
    </source>
</evidence>
<dbReference type="EMBL" id="CAJNOJ010000388">
    <property type="protein sequence ID" value="CAF1428711.1"/>
    <property type="molecule type" value="Genomic_DNA"/>
</dbReference>
<gene>
    <name evidence="15" type="ORF">EDS130_LOCUS38050</name>
</gene>
<dbReference type="OrthoDB" id="10061449at2759"/>
<dbReference type="GO" id="GO:0005886">
    <property type="term" value="C:plasma membrane"/>
    <property type="evidence" value="ECO:0007669"/>
    <property type="project" value="UniProtKB-SubCell"/>
</dbReference>
<dbReference type="GO" id="GO:0015204">
    <property type="term" value="F:urea transmembrane transporter activity"/>
    <property type="evidence" value="ECO:0007669"/>
    <property type="project" value="InterPro"/>
</dbReference>
<evidence type="ECO:0000256" key="6">
    <source>
        <dbReference type="ARBA" id="ARBA00022475"/>
    </source>
</evidence>
<dbReference type="PROSITE" id="PS00134">
    <property type="entry name" value="TRYPSIN_HIS"/>
    <property type="match status" value="1"/>
</dbReference>
<evidence type="ECO:0000256" key="10">
    <source>
        <dbReference type="ARBA" id="ARBA00023157"/>
    </source>
</evidence>
<dbReference type="FunFam" id="2.40.10.10:FF:000068">
    <property type="entry name" value="transmembrane protease serine 2"/>
    <property type="match status" value="1"/>
</dbReference>
<dbReference type="GO" id="GO:0004252">
    <property type="term" value="F:serine-type endopeptidase activity"/>
    <property type="evidence" value="ECO:0007669"/>
    <property type="project" value="InterPro"/>
</dbReference>
<dbReference type="PANTHER" id="PTHR24252:SF8">
    <property type="entry name" value="ACROSIN"/>
    <property type="match status" value="1"/>
</dbReference>
<dbReference type="InterPro" id="IPR001254">
    <property type="entry name" value="Trypsin_dom"/>
</dbReference>
<dbReference type="Proteomes" id="UP000663852">
    <property type="component" value="Unassembled WGS sequence"/>
</dbReference>
<name>A0A815N5H8_ADIRI</name>
<evidence type="ECO:0000313" key="16">
    <source>
        <dbReference type="Proteomes" id="UP000663852"/>
    </source>
</evidence>
<dbReference type="PRINTS" id="PR00722">
    <property type="entry name" value="CHYMOTRYPSIN"/>
</dbReference>
<keyword evidence="6" id="KW-1003">Cell membrane</keyword>
<evidence type="ECO:0000256" key="2">
    <source>
        <dbReference type="ARBA" id="ARBA00004651"/>
    </source>
</evidence>
<evidence type="ECO:0000256" key="8">
    <source>
        <dbReference type="ARBA" id="ARBA00022989"/>
    </source>
</evidence>
<evidence type="ECO:0000256" key="13">
    <source>
        <dbReference type="SAM" id="MobiDB-lite"/>
    </source>
</evidence>
<evidence type="ECO:0000313" key="15">
    <source>
        <dbReference type="EMBL" id="CAF1428711.1"/>
    </source>
</evidence>
<dbReference type="PANTHER" id="PTHR24252">
    <property type="entry name" value="ACROSIN-RELATED"/>
    <property type="match status" value="1"/>
</dbReference>
<reference evidence="15" key="1">
    <citation type="submission" date="2021-02" db="EMBL/GenBank/DDBJ databases">
        <authorList>
            <person name="Nowell W R."/>
        </authorList>
    </citation>
    <scope>NUCLEOTIDE SEQUENCE</scope>
</reference>
<evidence type="ECO:0000256" key="7">
    <source>
        <dbReference type="ARBA" id="ARBA00022692"/>
    </source>
</evidence>
<evidence type="ECO:0000256" key="4">
    <source>
        <dbReference type="ARBA" id="ARBA00012050"/>
    </source>
</evidence>
<dbReference type="InterPro" id="IPR029020">
    <property type="entry name" value="Ammonium/urea_transptr"/>
</dbReference>
<comment type="catalytic activity">
    <reaction evidence="11">
        <text>urea(in) = urea(out)</text>
        <dbReference type="Rhea" id="RHEA:32799"/>
        <dbReference type="ChEBI" id="CHEBI:16199"/>
    </reaction>
</comment>
<feature type="domain" description="Peptidase S1" evidence="14">
    <location>
        <begin position="363"/>
        <end position="605"/>
    </location>
</feature>
<evidence type="ECO:0000256" key="5">
    <source>
        <dbReference type="ARBA" id="ARBA00017161"/>
    </source>
</evidence>
<dbReference type="Gene3D" id="1.10.3430.10">
    <property type="entry name" value="Ammonium transporter AmtB like domains"/>
    <property type="match status" value="1"/>
</dbReference>
<keyword evidence="12" id="KW-0645">Protease</keyword>
<sequence>MKQPTISSSPMKSSLSSGTRSSTSMSVRFQFEEDDNEHENKRLTRKQSAESFVIHEIQPWSSMLPSEQQKQSENETFHPLDEIVVHPSPRRSRSFLIHRNRRFDSPHDRITLRSLFGTMSQIHYLFTHKQFLRGLRFLKFFINFIDSVFRGIGQLMFANNPLSGLIIVLALTMNEKSSASYAFFGTIISTLTAHFLGLNSQSIQSGLYGPNGCLTALIIRHFSPGHTFFHLIGPMFSSVFVVNGIGWCIGEMICEGEGGGCNSGIGLAIIVLERFNSVYGIPEFGAIPESVGIGRNSTEFLAIPGEMICEGEGSGCNSGIVITFASLYKSTYQIETTTIDATMPNAVSCGKQEILPYVPFQRIYGGMEAIPNSWPWVVFYIETPPCNNSNCTSSICGGTLIHPRYVLTAAHCITATNGSFIRIIAGLHNTSSTLERNVRQTRRVEKVFIHPTFVQLSPLGDIAILQLNTPFYLNRFIQLACLSDQQPLANDTVIIAGWGSAEFRGRYAPVLKQASTQVIAGCNQWWSTEGVDERRQICVGNNITGVSACSGDSGGPLLSQDAQNRWMVSGIASYVERFNCKTNNSRPNVYTRVAYYLPWIHQIVYSNKLLD</sequence>
<keyword evidence="7" id="KW-0812">Transmembrane</keyword>
<evidence type="ECO:0000256" key="9">
    <source>
        <dbReference type="ARBA" id="ARBA00023136"/>
    </source>
</evidence>
<comment type="similarity">
    <text evidence="3">Belongs to the urea transporter family.</text>
</comment>
<dbReference type="AlphaFoldDB" id="A0A815N5H8"/>
<dbReference type="InterPro" id="IPR033116">
    <property type="entry name" value="TRYPSIN_SER"/>
</dbReference>
<dbReference type="Pfam" id="PF00089">
    <property type="entry name" value="Trypsin"/>
    <property type="match status" value="1"/>
</dbReference>
<protein>
    <recommendedName>
        <fullName evidence="5">Acrosin</fullName>
        <ecNumber evidence="4">3.4.21.10</ecNumber>
    </recommendedName>
</protein>
<evidence type="ECO:0000256" key="12">
    <source>
        <dbReference type="RuleBase" id="RU363034"/>
    </source>
</evidence>
<dbReference type="InterPro" id="IPR018114">
    <property type="entry name" value="TRYPSIN_HIS"/>
</dbReference>
<keyword evidence="10" id="KW-1015">Disulfide bond</keyword>
<dbReference type="Gene3D" id="2.40.10.10">
    <property type="entry name" value="Trypsin-like serine proteases"/>
    <property type="match status" value="1"/>
</dbReference>
<evidence type="ECO:0000256" key="3">
    <source>
        <dbReference type="ARBA" id="ARBA00005914"/>
    </source>
</evidence>
<dbReference type="PROSITE" id="PS50240">
    <property type="entry name" value="TRYPSIN_DOM"/>
    <property type="match status" value="1"/>
</dbReference>
<comment type="catalytic activity">
    <reaction evidence="1">
        <text>Preferential cleavage: Arg-|-Xaa, Lys-|-Xaa.</text>
        <dbReference type="EC" id="3.4.21.10"/>
    </reaction>
</comment>
<dbReference type="InterPro" id="IPR001314">
    <property type="entry name" value="Peptidase_S1A"/>
</dbReference>
<keyword evidence="12" id="KW-0720">Serine protease</keyword>
<dbReference type="GO" id="GO:0006508">
    <property type="term" value="P:proteolysis"/>
    <property type="evidence" value="ECO:0007669"/>
    <property type="project" value="UniProtKB-KW"/>
</dbReference>
<dbReference type="CDD" id="cd00190">
    <property type="entry name" value="Tryp_SPc"/>
    <property type="match status" value="1"/>
</dbReference>